<dbReference type="InterPro" id="IPR000490">
    <property type="entry name" value="Glyco_hydro_17"/>
</dbReference>
<keyword evidence="10" id="KW-1015">Disulfide bond</keyword>
<dbReference type="AlphaFoldDB" id="A0A4Y7JPZ6"/>
<dbReference type="Pfam" id="PF00332">
    <property type="entry name" value="Glyco_hydro_17"/>
    <property type="match status" value="1"/>
</dbReference>
<comment type="subcellular location">
    <subcellularLocation>
        <location evidence="2">Cell membrane</location>
        <topology evidence="2">Lipid-anchor</topology>
        <topology evidence="2">GPI-anchor</topology>
    </subcellularLocation>
</comment>
<dbReference type="FunFam" id="1.20.58.1040:FF:000001">
    <property type="entry name" value="Glucan endo-1,3-beta-glucosidase 4"/>
    <property type="match status" value="1"/>
</dbReference>
<sequence length="478" mass="52828">MKMAALLFSLVFFSFLSISNAKLSSSLGVCYGQLGNNLPSPAKSVELLKSLKVSQVKLYDPNPKILTALAGTKIHVLTMVPNEIISNISKNQSLSDEWVRLHILPFYPKTRITALLVGNEILSPWQTNKTWVDLVPAMRRVRQSLKKYKLQKIKVGTPLAIDAVDQAIPYPPSNGTFRSDIAVSVMKPMLQFLNRTKSFFFLDAYTYFPWSANPDKISLDYALFEGNVTYTDPVSGLLYTNLLDQILDSVVFAMTKMGYPNIPIFLAETGWPSNGDVDQIGGNVKNAATYNRNLIKRATAVPTYGTPARPGWAIPTLIFALYNENTKPGPGTERNWGLLYPTGKPVYEVDLTGKRYDYPVLPEGKNNVPYKGKVWCVVAKGVINMTEVGNAVTYACGQGNGTCDAIQPGKACYQPNSLVAHANYAFSSYWSQRRSIGATCYFNGVAVQTTKDPGTFHFVSELSKYNSYGSCRFPSVTL</sequence>
<dbReference type="EMBL" id="CM010719">
    <property type="protein sequence ID" value="RZC62102.1"/>
    <property type="molecule type" value="Genomic_DNA"/>
</dbReference>
<keyword evidence="6" id="KW-0336">GPI-anchor</keyword>
<keyword evidence="8 14" id="KW-0378">Hydrolase</keyword>
<dbReference type="PROSITE" id="PS00587">
    <property type="entry name" value="GLYCOSYL_HYDROL_F17"/>
    <property type="match status" value="1"/>
</dbReference>
<dbReference type="InterPro" id="IPR012946">
    <property type="entry name" value="X8"/>
</dbReference>
<keyword evidence="5" id="KW-1003">Cell membrane</keyword>
<evidence type="ECO:0000313" key="18">
    <source>
        <dbReference type="Proteomes" id="UP000316621"/>
    </source>
</evidence>
<dbReference type="GO" id="GO:0098552">
    <property type="term" value="C:side of membrane"/>
    <property type="evidence" value="ECO:0007669"/>
    <property type="project" value="UniProtKB-KW"/>
</dbReference>
<evidence type="ECO:0000256" key="5">
    <source>
        <dbReference type="ARBA" id="ARBA00022475"/>
    </source>
</evidence>
<dbReference type="GO" id="GO:0005975">
    <property type="term" value="P:carbohydrate metabolic process"/>
    <property type="evidence" value="ECO:0007669"/>
    <property type="project" value="InterPro"/>
</dbReference>
<evidence type="ECO:0000313" key="17">
    <source>
        <dbReference type="EMBL" id="RZC62102.1"/>
    </source>
</evidence>
<dbReference type="Pfam" id="PF07983">
    <property type="entry name" value="X8"/>
    <property type="match status" value="1"/>
</dbReference>
<evidence type="ECO:0000256" key="3">
    <source>
        <dbReference type="ARBA" id="ARBA00008773"/>
    </source>
</evidence>
<evidence type="ECO:0000256" key="11">
    <source>
        <dbReference type="ARBA" id="ARBA00023180"/>
    </source>
</evidence>
<dbReference type="GO" id="GO:0005886">
    <property type="term" value="C:plasma membrane"/>
    <property type="evidence" value="ECO:0007669"/>
    <property type="project" value="UniProtKB-SubCell"/>
</dbReference>
<comment type="catalytic activity">
    <reaction evidence="1">
        <text>Hydrolysis of (1-&gt;3)-beta-D-glucosidic linkages in (1-&gt;3)-beta-D-glucans.</text>
        <dbReference type="EC" id="3.2.1.39"/>
    </reaction>
</comment>
<dbReference type="OMA" id="TIKNPSH"/>
<gene>
    <name evidence="17" type="ORF">C5167_023859</name>
</gene>
<dbReference type="PANTHER" id="PTHR32227">
    <property type="entry name" value="GLUCAN ENDO-1,3-BETA-GLUCOSIDASE BG1-RELATED-RELATED"/>
    <property type="match status" value="1"/>
</dbReference>
<dbReference type="Proteomes" id="UP000316621">
    <property type="component" value="Chromosome 5"/>
</dbReference>
<evidence type="ECO:0000256" key="10">
    <source>
        <dbReference type="ARBA" id="ARBA00023157"/>
    </source>
</evidence>
<reference evidence="17 18" key="1">
    <citation type="journal article" date="2018" name="Science">
        <title>The opium poppy genome and morphinan production.</title>
        <authorList>
            <person name="Guo L."/>
            <person name="Winzer T."/>
            <person name="Yang X."/>
            <person name="Li Y."/>
            <person name="Ning Z."/>
            <person name="He Z."/>
            <person name="Teodor R."/>
            <person name="Lu Y."/>
            <person name="Bowser T.A."/>
            <person name="Graham I.A."/>
            <person name="Ye K."/>
        </authorList>
    </citation>
    <scope>NUCLEOTIDE SEQUENCE [LARGE SCALE GENOMIC DNA]</scope>
    <source>
        <strain evidence="18">cv. HN1</strain>
        <tissue evidence="17">Leaves</tissue>
    </source>
</reference>
<keyword evidence="12 14" id="KW-0326">Glycosidase</keyword>
<keyword evidence="7 15" id="KW-0732">Signal</keyword>
<evidence type="ECO:0000256" key="12">
    <source>
        <dbReference type="ARBA" id="ARBA00023295"/>
    </source>
</evidence>
<dbReference type="Gene3D" id="3.20.20.80">
    <property type="entry name" value="Glycosidases"/>
    <property type="match status" value="1"/>
</dbReference>
<evidence type="ECO:0000256" key="9">
    <source>
        <dbReference type="ARBA" id="ARBA00023136"/>
    </source>
</evidence>
<dbReference type="GO" id="GO:0042973">
    <property type="term" value="F:glucan endo-1,3-beta-D-glucosidase activity"/>
    <property type="evidence" value="ECO:0007669"/>
    <property type="project" value="UniProtKB-EC"/>
</dbReference>
<dbReference type="EC" id="3.2.1.39" evidence="4"/>
<dbReference type="Gramene" id="RZC62102">
    <property type="protein sequence ID" value="RZC62102"/>
    <property type="gene ID" value="C5167_023859"/>
</dbReference>
<name>A0A4Y7JPZ6_PAPSO</name>
<comment type="similarity">
    <text evidence="3 13">Belongs to the glycosyl hydrolase 17 family.</text>
</comment>
<dbReference type="InterPro" id="IPR044965">
    <property type="entry name" value="Glyco_hydro_17_plant"/>
</dbReference>
<evidence type="ECO:0000256" key="6">
    <source>
        <dbReference type="ARBA" id="ARBA00022622"/>
    </source>
</evidence>
<proteinExistence type="inferred from homology"/>
<keyword evidence="11" id="KW-0325">Glycoprotein</keyword>
<evidence type="ECO:0000256" key="15">
    <source>
        <dbReference type="SAM" id="SignalP"/>
    </source>
</evidence>
<dbReference type="SMART" id="SM00768">
    <property type="entry name" value="X8"/>
    <property type="match status" value="1"/>
</dbReference>
<dbReference type="GO" id="GO:0009506">
    <property type="term" value="C:plasmodesma"/>
    <property type="evidence" value="ECO:0007669"/>
    <property type="project" value="UniProtKB-ARBA"/>
</dbReference>
<dbReference type="FunFam" id="3.20.20.80:FF:000005">
    <property type="entry name" value="Glucan endo-1,3-beta-glucosidase 14"/>
    <property type="match status" value="1"/>
</dbReference>
<dbReference type="InterPro" id="IPR017853">
    <property type="entry name" value="GH"/>
</dbReference>
<evidence type="ECO:0000256" key="2">
    <source>
        <dbReference type="ARBA" id="ARBA00004609"/>
    </source>
</evidence>
<evidence type="ECO:0000256" key="7">
    <source>
        <dbReference type="ARBA" id="ARBA00022729"/>
    </source>
</evidence>
<dbReference type="Gene3D" id="1.20.58.1040">
    <property type="match status" value="1"/>
</dbReference>
<evidence type="ECO:0000256" key="14">
    <source>
        <dbReference type="RuleBase" id="RU004336"/>
    </source>
</evidence>
<keyword evidence="18" id="KW-1185">Reference proteome</keyword>
<protein>
    <recommendedName>
        <fullName evidence="4">glucan endo-1,3-beta-D-glucosidase</fullName>
        <ecNumber evidence="4">3.2.1.39</ecNumber>
    </recommendedName>
</protein>
<accession>A0A4Y7JPZ6</accession>
<feature type="chain" id="PRO_5021253281" description="glucan endo-1,3-beta-D-glucosidase" evidence="15">
    <location>
        <begin position="22"/>
        <end position="478"/>
    </location>
</feature>
<evidence type="ECO:0000256" key="4">
    <source>
        <dbReference type="ARBA" id="ARBA00012780"/>
    </source>
</evidence>
<evidence type="ECO:0000259" key="16">
    <source>
        <dbReference type="SMART" id="SM00768"/>
    </source>
</evidence>
<evidence type="ECO:0000256" key="1">
    <source>
        <dbReference type="ARBA" id="ARBA00000382"/>
    </source>
</evidence>
<organism evidence="17 18">
    <name type="scientific">Papaver somniferum</name>
    <name type="common">Opium poppy</name>
    <dbReference type="NCBI Taxonomy" id="3469"/>
    <lineage>
        <taxon>Eukaryota</taxon>
        <taxon>Viridiplantae</taxon>
        <taxon>Streptophyta</taxon>
        <taxon>Embryophyta</taxon>
        <taxon>Tracheophyta</taxon>
        <taxon>Spermatophyta</taxon>
        <taxon>Magnoliopsida</taxon>
        <taxon>Ranunculales</taxon>
        <taxon>Papaveraceae</taxon>
        <taxon>Papaveroideae</taxon>
        <taxon>Papaver</taxon>
    </lineage>
</organism>
<feature type="domain" description="X8" evidence="16">
    <location>
        <begin position="374"/>
        <end position="473"/>
    </location>
</feature>
<evidence type="ECO:0000256" key="8">
    <source>
        <dbReference type="ARBA" id="ARBA00022801"/>
    </source>
</evidence>
<keyword evidence="6" id="KW-0449">Lipoprotein</keyword>
<evidence type="ECO:0000256" key="13">
    <source>
        <dbReference type="RuleBase" id="RU004335"/>
    </source>
</evidence>
<feature type="signal peptide" evidence="15">
    <location>
        <begin position="1"/>
        <end position="21"/>
    </location>
</feature>
<dbReference type="SUPFAM" id="SSF51445">
    <property type="entry name" value="(Trans)glycosidases"/>
    <property type="match status" value="1"/>
</dbReference>
<keyword evidence="9" id="KW-0472">Membrane</keyword>